<sequence>MNFLLRSAQPVVPDQPTSHDLSADFRPDSKAPTTLEGLIADHTFLQPENGDRDNGVGGQSGGIGVSSAKNEVPVVGNHSDVTELEGWITIPCKELPENWRDAPDILTFRALDRSFVFPGEQVHILACLSASKKDMEIITPFKVAAVMSKNGSLGHDPKQKDENTGNDSNSVADQGTGSSMHLSAVSENAEQNGENLSTKETVDIQADITASESLVRMENHKKRTEAQLERFRNSHFFVRIAESDEPLWSKRSVRDSSSATSNLVRDNFTTTEANAYIDRGSFDASVSGGVARNAVKCYALSNGDIVMLLQVNVGMHFLNDPILEVLQFEKYQDRNQNLANSENLVHLNDPCGELLKWLLPLDRTLLPPVRPLSPPPLSSSLGIGSASQKSSFSSSSGSHLFSFGNFRSYSMSSLPQNSTPPPAITTSNSRPNFDLDEWDRLSPQKSLDGPEAGNAGLLSFRGVSLEPDRFSVHCGLEGIYIPGRRWRKKVEVIQPVEIHSFAAECNTEDLLCVQIKNVCPPHIPDIVIYLDAIAIVFEEAPKGGPPVSLPITCVEAGNDYTLPNMPLRLVSFYIRNEEHSFILKPATSMWSSNKVHSGRSLQQSHSKSRSAVPNLYLPSKIAEGKRISSADQYAVLVSCRCNYTESRLFFKQPTSWRPRFTRDLMISVASEMSEQSLGPSGGLTQLPVQVLTLQASNLTSEDLTLTVLAPASLTSPPSVVSLNSAPSTPMSPFVGFSEFAGRVSGERRSTGMHRPSSMPRVSENQKEKVGGARSVSFDEQTVSISDVVPTSGLGCTHLWLQSAVPLGCVPSQSTATVKLELLPLTDGIITLDTLQVNVKEKGMH</sequence>
<dbReference type="PANTHER" id="PTHR36034:SF2">
    <property type="entry name" value="EXPRESSED PROTEIN"/>
    <property type="match status" value="1"/>
</dbReference>
<feature type="compositionally biased region" description="Polar residues" evidence="1">
    <location>
        <begin position="165"/>
        <end position="178"/>
    </location>
</feature>
<proteinExistence type="predicted"/>
<gene>
    <name evidence="2" type="ORF">IFM89_007539</name>
</gene>
<evidence type="ECO:0000313" key="3">
    <source>
        <dbReference type="Proteomes" id="UP000631114"/>
    </source>
</evidence>
<dbReference type="OrthoDB" id="1918650at2759"/>
<dbReference type="EMBL" id="JADFTS010000004">
    <property type="protein sequence ID" value="KAF9608153.1"/>
    <property type="molecule type" value="Genomic_DNA"/>
</dbReference>
<dbReference type="PANTHER" id="PTHR36034">
    <property type="entry name" value="EXPRESSED PROTEIN"/>
    <property type="match status" value="1"/>
</dbReference>
<keyword evidence="3" id="KW-1185">Reference proteome</keyword>
<dbReference type="AlphaFoldDB" id="A0A835LU10"/>
<feature type="region of interest" description="Disordered" evidence="1">
    <location>
        <begin position="150"/>
        <end position="178"/>
    </location>
</feature>
<organism evidence="2 3">
    <name type="scientific">Coptis chinensis</name>
    <dbReference type="NCBI Taxonomy" id="261450"/>
    <lineage>
        <taxon>Eukaryota</taxon>
        <taxon>Viridiplantae</taxon>
        <taxon>Streptophyta</taxon>
        <taxon>Embryophyta</taxon>
        <taxon>Tracheophyta</taxon>
        <taxon>Spermatophyta</taxon>
        <taxon>Magnoliopsida</taxon>
        <taxon>Ranunculales</taxon>
        <taxon>Ranunculaceae</taxon>
        <taxon>Coptidoideae</taxon>
        <taxon>Coptis</taxon>
    </lineage>
</organism>
<reference evidence="2 3" key="1">
    <citation type="submission" date="2020-10" db="EMBL/GenBank/DDBJ databases">
        <title>The Coptis chinensis genome and diversification of protoberbering-type alkaloids.</title>
        <authorList>
            <person name="Wang B."/>
            <person name="Shu S."/>
            <person name="Song C."/>
            <person name="Liu Y."/>
        </authorList>
    </citation>
    <scope>NUCLEOTIDE SEQUENCE [LARGE SCALE GENOMIC DNA]</scope>
    <source>
        <strain evidence="2">HL-2020</strain>
        <tissue evidence="2">Leaf</tissue>
    </source>
</reference>
<accession>A0A835LU10</accession>
<feature type="region of interest" description="Disordered" evidence="1">
    <location>
        <begin position="747"/>
        <end position="774"/>
    </location>
</feature>
<evidence type="ECO:0000256" key="1">
    <source>
        <dbReference type="SAM" id="MobiDB-lite"/>
    </source>
</evidence>
<protein>
    <submittedName>
        <fullName evidence="2">Uncharacterized protein</fullName>
    </submittedName>
</protein>
<dbReference type="Proteomes" id="UP000631114">
    <property type="component" value="Unassembled WGS sequence"/>
</dbReference>
<name>A0A835LU10_9MAGN</name>
<feature type="region of interest" description="Disordered" evidence="1">
    <location>
        <begin position="1"/>
        <end position="30"/>
    </location>
</feature>
<evidence type="ECO:0000313" key="2">
    <source>
        <dbReference type="EMBL" id="KAF9608153.1"/>
    </source>
</evidence>
<comment type="caution">
    <text evidence="2">The sequence shown here is derived from an EMBL/GenBank/DDBJ whole genome shotgun (WGS) entry which is preliminary data.</text>
</comment>